<dbReference type="InterPro" id="IPR000203">
    <property type="entry name" value="GPS"/>
</dbReference>
<evidence type="ECO:0000256" key="7">
    <source>
        <dbReference type="ARBA" id="ARBA00022737"/>
    </source>
</evidence>
<dbReference type="GO" id="GO:0007166">
    <property type="term" value="P:cell surface receptor signaling pathway"/>
    <property type="evidence" value="ECO:0007669"/>
    <property type="project" value="InterPro"/>
</dbReference>
<keyword evidence="4" id="KW-0245">EGF-like domain</keyword>
<feature type="transmembrane region" description="Helical" evidence="13">
    <location>
        <begin position="345"/>
        <end position="368"/>
    </location>
</feature>
<dbReference type="SUPFAM" id="SSF81321">
    <property type="entry name" value="Family A G protein-coupled receptor-like"/>
    <property type="match status" value="1"/>
</dbReference>
<dbReference type="FunFam" id="1.20.1070.10:FF:000054">
    <property type="entry name" value="Adhesion G protein-coupled receptor E3"/>
    <property type="match status" value="1"/>
</dbReference>
<dbReference type="PRINTS" id="PR01128">
    <property type="entry name" value="EMR1HORMONER"/>
</dbReference>
<dbReference type="Pfam" id="PF01825">
    <property type="entry name" value="GPS"/>
    <property type="match status" value="1"/>
</dbReference>
<evidence type="ECO:0000256" key="10">
    <source>
        <dbReference type="ARBA" id="ARBA00023136"/>
    </source>
</evidence>
<keyword evidence="8" id="KW-0106">Calcium</keyword>
<evidence type="ECO:0000256" key="5">
    <source>
        <dbReference type="ARBA" id="ARBA00022692"/>
    </source>
</evidence>
<feature type="transmembrane region" description="Helical" evidence="13">
    <location>
        <begin position="195"/>
        <end position="213"/>
    </location>
</feature>
<evidence type="ECO:0000256" key="11">
    <source>
        <dbReference type="ARBA" id="ARBA00023157"/>
    </source>
</evidence>
<keyword evidence="3" id="KW-1003">Cell membrane</keyword>
<feature type="transmembrane region" description="Helical" evidence="13">
    <location>
        <begin position="219"/>
        <end position="241"/>
    </location>
</feature>
<dbReference type="GeneTree" id="ENSGT00940000160578"/>
<proteinExistence type="inferred from homology"/>
<dbReference type="SMART" id="SM00303">
    <property type="entry name" value="GPS"/>
    <property type="match status" value="1"/>
</dbReference>
<evidence type="ECO:0000259" key="15">
    <source>
        <dbReference type="PROSITE" id="PS50261"/>
    </source>
</evidence>
<dbReference type="PRINTS" id="PR00249">
    <property type="entry name" value="GPCRSECRETIN"/>
</dbReference>
<dbReference type="PROSITE" id="PS50261">
    <property type="entry name" value="G_PROTEIN_RECEP_F2_4"/>
    <property type="match status" value="1"/>
</dbReference>
<keyword evidence="12" id="KW-0325">Glycoprotein</keyword>
<evidence type="ECO:0000313" key="17">
    <source>
        <dbReference type="Proteomes" id="UP000314986"/>
    </source>
</evidence>
<dbReference type="Pfam" id="PF00002">
    <property type="entry name" value="7tm_2"/>
    <property type="match status" value="1"/>
</dbReference>
<dbReference type="Gene3D" id="2.60.220.50">
    <property type="match status" value="1"/>
</dbReference>
<keyword evidence="9 13" id="KW-1133">Transmembrane helix</keyword>
<keyword evidence="17" id="KW-1185">Reference proteome</keyword>
<dbReference type="OMA" id="GYGTKRC"/>
<evidence type="ECO:0000256" key="3">
    <source>
        <dbReference type="ARBA" id="ARBA00022475"/>
    </source>
</evidence>
<dbReference type="Proteomes" id="UP000314986">
    <property type="component" value="Unassembled WGS sequence"/>
</dbReference>
<evidence type="ECO:0000256" key="13">
    <source>
        <dbReference type="SAM" id="Phobius"/>
    </source>
</evidence>
<dbReference type="PANTHER" id="PTHR12011:SF433">
    <property type="entry name" value="ADHESION G PROTEIN-COUPLED RECEPTOR E1-LIKE-RELATED"/>
    <property type="match status" value="1"/>
</dbReference>
<keyword evidence="7" id="KW-0677">Repeat</keyword>
<keyword evidence="10 13" id="KW-0472">Membrane</keyword>
<evidence type="ECO:0000256" key="9">
    <source>
        <dbReference type="ARBA" id="ARBA00022989"/>
    </source>
</evidence>
<feature type="domain" description="G-protein coupled receptors family 2 profile 2" evidence="15">
    <location>
        <begin position="158"/>
        <end position="398"/>
    </location>
</feature>
<reference evidence="17" key="2">
    <citation type="journal article" date="2007" name="PLoS Biol.">
        <title>Survey sequencing and comparative analysis of the elephant shark (Callorhinchus milii) genome.</title>
        <authorList>
            <person name="Venkatesh B."/>
            <person name="Kirkness E.F."/>
            <person name="Loh Y.H."/>
            <person name="Halpern A.L."/>
            <person name="Lee A.P."/>
            <person name="Johnson J."/>
            <person name="Dandona N."/>
            <person name="Viswanathan L.D."/>
            <person name="Tay A."/>
            <person name="Venter J.C."/>
            <person name="Strausberg R.L."/>
            <person name="Brenner S."/>
        </authorList>
    </citation>
    <scope>NUCLEOTIDE SEQUENCE [LARGE SCALE GENOMIC DNA]</scope>
</reference>
<evidence type="ECO:0000259" key="14">
    <source>
        <dbReference type="PROSITE" id="PS50221"/>
    </source>
</evidence>
<dbReference type="InterPro" id="IPR000832">
    <property type="entry name" value="GPCR_2_secretin-like"/>
</dbReference>
<feature type="transmembrane region" description="Helical" evidence="13">
    <location>
        <begin position="302"/>
        <end position="324"/>
    </location>
</feature>
<dbReference type="AlphaFoldDB" id="A0A4W3HP07"/>
<evidence type="ECO:0000313" key="16">
    <source>
        <dbReference type="Ensembl" id="ENSCMIP00000011074.1"/>
    </source>
</evidence>
<keyword evidence="6" id="KW-0732">Signal</keyword>
<dbReference type="PANTHER" id="PTHR12011">
    <property type="entry name" value="ADHESION G-PROTEIN COUPLED RECEPTOR"/>
    <property type="match status" value="1"/>
</dbReference>
<evidence type="ECO:0000256" key="6">
    <source>
        <dbReference type="ARBA" id="ARBA00022729"/>
    </source>
</evidence>
<keyword evidence="5 13" id="KW-0812">Transmembrane</keyword>
<dbReference type="GO" id="GO:0007189">
    <property type="term" value="P:adenylate cyclase-activating G protein-coupled receptor signaling pathway"/>
    <property type="evidence" value="ECO:0007669"/>
    <property type="project" value="TreeGrafter"/>
</dbReference>
<reference evidence="17" key="1">
    <citation type="journal article" date="2006" name="Science">
        <title>Ancient noncoding elements conserved in the human genome.</title>
        <authorList>
            <person name="Venkatesh B."/>
            <person name="Kirkness E.F."/>
            <person name="Loh Y.H."/>
            <person name="Halpern A.L."/>
            <person name="Lee A.P."/>
            <person name="Johnson J."/>
            <person name="Dandona N."/>
            <person name="Viswanathan L.D."/>
            <person name="Tay A."/>
            <person name="Venter J.C."/>
            <person name="Strausberg R.L."/>
            <person name="Brenner S."/>
        </authorList>
    </citation>
    <scope>NUCLEOTIDE SEQUENCE [LARGE SCALE GENOMIC DNA]</scope>
</reference>
<dbReference type="InterPro" id="IPR017981">
    <property type="entry name" value="GPCR_2-like_7TM"/>
</dbReference>
<dbReference type="GO" id="GO:0004930">
    <property type="term" value="F:G protein-coupled receptor activity"/>
    <property type="evidence" value="ECO:0007669"/>
    <property type="project" value="InterPro"/>
</dbReference>
<dbReference type="InterPro" id="IPR046338">
    <property type="entry name" value="GAIN_dom_sf"/>
</dbReference>
<feature type="transmembrane region" description="Helical" evidence="13">
    <location>
        <begin position="262"/>
        <end position="282"/>
    </location>
</feature>
<dbReference type="PROSITE" id="PS00650">
    <property type="entry name" value="G_PROTEIN_RECEP_F2_2"/>
    <property type="match status" value="1"/>
</dbReference>
<accession>A0A4W3HP07</accession>
<feature type="transmembrane region" description="Helical" evidence="13">
    <location>
        <begin position="374"/>
        <end position="397"/>
    </location>
</feature>
<evidence type="ECO:0000256" key="2">
    <source>
        <dbReference type="ARBA" id="ARBA00007343"/>
    </source>
</evidence>
<dbReference type="InterPro" id="IPR057244">
    <property type="entry name" value="GAIN_B"/>
</dbReference>
<organism evidence="16 17">
    <name type="scientific">Callorhinchus milii</name>
    <name type="common">Ghost shark</name>
    <dbReference type="NCBI Taxonomy" id="7868"/>
    <lineage>
        <taxon>Eukaryota</taxon>
        <taxon>Metazoa</taxon>
        <taxon>Chordata</taxon>
        <taxon>Craniata</taxon>
        <taxon>Vertebrata</taxon>
        <taxon>Chondrichthyes</taxon>
        <taxon>Holocephali</taxon>
        <taxon>Chimaeriformes</taxon>
        <taxon>Callorhinchidae</taxon>
        <taxon>Callorhinchus</taxon>
    </lineage>
</organism>
<evidence type="ECO:0000256" key="12">
    <source>
        <dbReference type="ARBA" id="ARBA00023180"/>
    </source>
</evidence>
<comment type="subcellular location">
    <subcellularLocation>
        <location evidence="1">Cell membrane</location>
        <topology evidence="1">Multi-pass membrane protein</topology>
    </subcellularLocation>
</comment>
<evidence type="ECO:0000256" key="8">
    <source>
        <dbReference type="ARBA" id="ARBA00022837"/>
    </source>
</evidence>
<reference evidence="16" key="5">
    <citation type="submission" date="2025-09" db="UniProtKB">
        <authorList>
            <consortium name="Ensembl"/>
        </authorList>
    </citation>
    <scope>IDENTIFICATION</scope>
</reference>
<dbReference type="Gene3D" id="1.20.1070.10">
    <property type="entry name" value="Rhodopsin 7-helix transmembrane proteins"/>
    <property type="match status" value="1"/>
</dbReference>
<reference evidence="16" key="4">
    <citation type="submission" date="2025-08" db="UniProtKB">
        <authorList>
            <consortium name="Ensembl"/>
        </authorList>
    </citation>
    <scope>IDENTIFICATION</scope>
</reference>
<name>A0A4W3HP07_CALMI</name>
<sequence length="440" mass="49644">MQTIHNNKIPEEKNTRLSAGGNSLDISWKSVTRNESFDSASVALISYKNLDSIINGSFHNNQTDPADVVSDIVTLAISNNQSNELLEPVTLTLRNRQQNVNKSQLQCVSWDLKEGIWSTNGCVVLRANKTHIECSSRRVASFAVLMAFHDLKDHVHSLNVITLVGIIVSLICLAIALFTFIFCRSIKGVRTTIHTHLCLSLFLAELLFLVGISRTENQVMCFVIAGTLHYLLLVCFSWMLLEGVQLYVMVVQVFHTKSLRPRYMVIFGYGLPLLIVGISVAISEGYVAENYCWLDFKSGWLWAFVAPVCVIILINATIFVIMVYKLAKKFSTLNPDMENLRKVRMFTFTAIAQLCLLGCTWLIGVFHFQDDTIVMTYIFTIINSGQGVFIFILHCLFNKQIRDEYVNCCTNMCRLTKPSKYSEFSTFSTQGLKSTQETGI</sequence>
<evidence type="ECO:0000256" key="1">
    <source>
        <dbReference type="ARBA" id="ARBA00004651"/>
    </source>
</evidence>
<keyword evidence="11" id="KW-1015">Disulfide bond</keyword>
<dbReference type="InterPro" id="IPR017983">
    <property type="entry name" value="GPCR_2_secretin-like_CS"/>
</dbReference>
<reference evidence="17" key="3">
    <citation type="journal article" date="2014" name="Nature">
        <title>Elephant shark genome provides unique insights into gnathostome evolution.</title>
        <authorList>
            <consortium name="International Elephant Shark Genome Sequencing Consortium"/>
            <person name="Venkatesh B."/>
            <person name="Lee A.P."/>
            <person name="Ravi V."/>
            <person name="Maurya A.K."/>
            <person name="Lian M.M."/>
            <person name="Swann J.B."/>
            <person name="Ohta Y."/>
            <person name="Flajnik M.F."/>
            <person name="Sutoh Y."/>
            <person name="Kasahara M."/>
            <person name="Hoon S."/>
            <person name="Gangu V."/>
            <person name="Roy S.W."/>
            <person name="Irimia M."/>
            <person name="Korzh V."/>
            <person name="Kondrychyn I."/>
            <person name="Lim Z.W."/>
            <person name="Tay B.H."/>
            <person name="Tohari S."/>
            <person name="Kong K.W."/>
            <person name="Ho S."/>
            <person name="Lorente-Galdos B."/>
            <person name="Quilez J."/>
            <person name="Marques-Bonet T."/>
            <person name="Raney B.J."/>
            <person name="Ingham P.W."/>
            <person name="Tay A."/>
            <person name="Hillier L.W."/>
            <person name="Minx P."/>
            <person name="Boehm T."/>
            <person name="Wilson R.K."/>
            <person name="Brenner S."/>
            <person name="Warren W.C."/>
        </authorList>
    </citation>
    <scope>NUCLEOTIDE SEQUENCE [LARGE SCALE GENOMIC DNA]</scope>
</reference>
<protein>
    <submittedName>
        <fullName evidence="16">CD97 antigen-like</fullName>
    </submittedName>
</protein>
<dbReference type="GO" id="GO:0005886">
    <property type="term" value="C:plasma membrane"/>
    <property type="evidence" value="ECO:0007669"/>
    <property type="project" value="UniProtKB-SubCell"/>
</dbReference>
<dbReference type="Ensembl" id="ENSCMIT00000011352.1">
    <property type="protein sequence ID" value="ENSCMIP00000011074.1"/>
    <property type="gene ID" value="ENSCMIG00000005791.1"/>
</dbReference>
<comment type="similarity">
    <text evidence="2">Belongs to the G-protein coupled receptor 2 family. Adhesion G-protein coupled receptor (ADGR) subfamily.</text>
</comment>
<dbReference type="InterPro" id="IPR001740">
    <property type="entry name" value="GPCR_2_EMR1-like_rcpt"/>
</dbReference>
<evidence type="ECO:0000256" key="4">
    <source>
        <dbReference type="ARBA" id="ARBA00022536"/>
    </source>
</evidence>
<dbReference type="PROSITE" id="PS50221">
    <property type="entry name" value="GAIN_B"/>
    <property type="match status" value="1"/>
</dbReference>
<feature type="domain" description="GAIN-B" evidence="14">
    <location>
        <begin position="1"/>
        <end position="152"/>
    </location>
</feature>
<feature type="transmembrane region" description="Helical" evidence="13">
    <location>
        <begin position="160"/>
        <end position="183"/>
    </location>
</feature>